<dbReference type="InterPro" id="IPR012373">
    <property type="entry name" value="Ferrdict_sens_TM"/>
</dbReference>
<proteinExistence type="predicted"/>
<reference evidence="4 5" key="1">
    <citation type="submission" date="2017-05" db="EMBL/GenBank/DDBJ databases">
        <authorList>
            <person name="Varghese N."/>
            <person name="Submissions S."/>
        </authorList>
    </citation>
    <scope>NUCLEOTIDE SEQUENCE [LARGE SCALE GENOMIC DNA]</scope>
    <source>
        <strain evidence="4 5">DSM 25457</strain>
    </source>
</reference>
<feature type="compositionally biased region" description="Polar residues" evidence="1">
    <location>
        <begin position="65"/>
        <end position="77"/>
    </location>
</feature>
<accession>A0ABY1Q7L4</accession>
<name>A0ABY1Q7L4_9BACT</name>
<evidence type="ECO:0000313" key="5">
    <source>
        <dbReference type="Proteomes" id="UP001158067"/>
    </source>
</evidence>
<evidence type="ECO:0000256" key="2">
    <source>
        <dbReference type="SAM" id="Phobius"/>
    </source>
</evidence>
<dbReference type="PANTHER" id="PTHR30273">
    <property type="entry name" value="PERIPLASMIC SIGNAL SENSOR AND SIGMA FACTOR ACTIVATOR FECR-RELATED"/>
    <property type="match status" value="1"/>
</dbReference>
<evidence type="ECO:0000313" key="4">
    <source>
        <dbReference type="EMBL" id="SMP59257.1"/>
    </source>
</evidence>
<evidence type="ECO:0000259" key="3">
    <source>
        <dbReference type="Pfam" id="PF04773"/>
    </source>
</evidence>
<keyword evidence="2" id="KW-0812">Transmembrane</keyword>
<dbReference type="InterPro" id="IPR006860">
    <property type="entry name" value="FecR"/>
</dbReference>
<evidence type="ECO:0000256" key="1">
    <source>
        <dbReference type="SAM" id="MobiDB-lite"/>
    </source>
</evidence>
<dbReference type="Gene3D" id="2.60.120.1440">
    <property type="match status" value="1"/>
</dbReference>
<organism evidence="4 5">
    <name type="scientific">Neorhodopirellula lusitana</name>
    <dbReference type="NCBI Taxonomy" id="445327"/>
    <lineage>
        <taxon>Bacteria</taxon>
        <taxon>Pseudomonadati</taxon>
        <taxon>Planctomycetota</taxon>
        <taxon>Planctomycetia</taxon>
        <taxon>Pirellulales</taxon>
        <taxon>Pirellulaceae</taxon>
        <taxon>Neorhodopirellula</taxon>
    </lineage>
</organism>
<gene>
    <name evidence="4" type="ORF">SAMN06265222_106194</name>
</gene>
<dbReference type="PANTHER" id="PTHR30273:SF2">
    <property type="entry name" value="PROTEIN FECR"/>
    <property type="match status" value="1"/>
</dbReference>
<protein>
    <submittedName>
        <fullName evidence="4">FecR family protein</fullName>
    </submittedName>
</protein>
<feature type="region of interest" description="Disordered" evidence="1">
    <location>
        <begin position="65"/>
        <end position="85"/>
    </location>
</feature>
<keyword evidence="2" id="KW-0472">Membrane</keyword>
<feature type="transmembrane region" description="Helical" evidence="2">
    <location>
        <begin position="100"/>
        <end position="118"/>
    </location>
</feature>
<sequence length="550" mass="61131">MNPLKQSRRVEELLQLCQEGGATADQVNELNDLLRNDIELRLVATRFLQLDSMLEDEFQVRSTATRFDAPSGTQTVPPGNASRVSHAGQERGRWFGRWKVVLAASLIGFALVYSTLLYNKNQTSLQLANDNLRPMRIQPRSEFGNVMTVTYQEGARWERDVKIGDQIDVGHLRLNAGVARLNTVYGAVIILDAREGIVNVEIKPDRSLTVHQGTVFAKAYDQAIGFALRTPTTSVVDIGTEFAVKVAPDGQSDVTVLDGAVTWLPVDRSVILGRSMLAAGRSLKFRSPSDRHGLNMVDPDEHLQELRAFTSRINSPETEDTPLVSESFDYPLGVMHRDEGGHGWTAPWCKNNKAKEAPSGVVRQGGYLVEPAWLKPSSPRYTVVSLASVSAREFAEPIDLSVDQDIFLSAVMRKRVIQVPRDDRCGGGITLRSGTDSKHFELNIDMRERLALFNGETYFGGRTLEPDNTYLLVLKLALRREAPDQLFAKAYTIDSPPAAREPTHWDVVSEPSHQDGFVDQMRLWAGATAIAAFDEIRLGTTWNSVVPIRH</sequence>
<dbReference type="EMBL" id="FXUG01000006">
    <property type="protein sequence ID" value="SMP59257.1"/>
    <property type="molecule type" value="Genomic_DNA"/>
</dbReference>
<dbReference type="RefSeq" id="WP_283432940.1">
    <property type="nucleotide sequence ID" value="NZ_FXUG01000006.1"/>
</dbReference>
<dbReference type="Pfam" id="PF04773">
    <property type="entry name" value="FecR"/>
    <property type="match status" value="1"/>
</dbReference>
<dbReference type="Proteomes" id="UP001158067">
    <property type="component" value="Unassembled WGS sequence"/>
</dbReference>
<comment type="caution">
    <text evidence="4">The sequence shown here is derived from an EMBL/GenBank/DDBJ whole genome shotgun (WGS) entry which is preliminary data.</text>
</comment>
<keyword evidence="5" id="KW-1185">Reference proteome</keyword>
<feature type="domain" description="FecR protein" evidence="3">
    <location>
        <begin position="205"/>
        <end position="261"/>
    </location>
</feature>
<keyword evidence="2" id="KW-1133">Transmembrane helix</keyword>